<evidence type="ECO:0008006" key="4">
    <source>
        <dbReference type="Google" id="ProtNLM"/>
    </source>
</evidence>
<gene>
    <name evidence="2" type="ORF">ACFP0N_26880</name>
</gene>
<evidence type="ECO:0000256" key="1">
    <source>
        <dbReference type="SAM" id="MobiDB-lite"/>
    </source>
</evidence>
<organism evidence="2 3">
    <name type="scientific">Kitasatospora aburaviensis</name>
    <dbReference type="NCBI Taxonomy" id="67265"/>
    <lineage>
        <taxon>Bacteria</taxon>
        <taxon>Bacillati</taxon>
        <taxon>Actinomycetota</taxon>
        <taxon>Actinomycetes</taxon>
        <taxon>Kitasatosporales</taxon>
        <taxon>Streptomycetaceae</taxon>
        <taxon>Kitasatospora</taxon>
    </lineage>
</organism>
<feature type="region of interest" description="Disordered" evidence="1">
    <location>
        <begin position="1"/>
        <end position="35"/>
    </location>
</feature>
<sequence>MNDQHHDHGGEHQHDAGQAACSGCPEGTEGTEAPRDRIAGLMRVAVGVKPLIVAGLVIGWAAGTDPETISAAFL</sequence>
<comment type="caution">
    <text evidence="2">The sequence shown here is derived from an EMBL/GenBank/DDBJ whole genome shotgun (WGS) entry which is preliminary data.</text>
</comment>
<evidence type="ECO:0000313" key="3">
    <source>
        <dbReference type="Proteomes" id="UP001596067"/>
    </source>
</evidence>
<name>A0ABW1F481_9ACTN</name>
<accession>A0ABW1F481</accession>
<reference evidence="3" key="1">
    <citation type="journal article" date="2019" name="Int. J. Syst. Evol. Microbiol.">
        <title>The Global Catalogue of Microorganisms (GCM) 10K type strain sequencing project: providing services to taxonomists for standard genome sequencing and annotation.</title>
        <authorList>
            <consortium name="The Broad Institute Genomics Platform"/>
            <consortium name="The Broad Institute Genome Sequencing Center for Infectious Disease"/>
            <person name="Wu L."/>
            <person name="Ma J."/>
        </authorList>
    </citation>
    <scope>NUCLEOTIDE SEQUENCE [LARGE SCALE GENOMIC DNA]</scope>
    <source>
        <strain evidence="3">CGMCC 4.1469</strain>
    </source>
</reference>
<feature type="compositionally biased region" description="Basic and acidic residues" evidence="1">
    <location>
        <begin position="1"/>
        <end position="15"/>
    </location>
</feature>
<protein>
    <recommendedName>
        <fullName evidence="4">Cation transporter</fullName>
    </recommendedName>
</protein>
<dbReference type="RefSeq" id="WP_313761286.1">
    <property type="nucleotide sequence ID" value="NZ_BAAAVH010000040.1"/>
</dbReference>
<keyword evidence="3" id="KW-1185">Reference proteome</keyword>
<evidence type="ECO:0000313" key="2">
    <source>
        <dbReference type="EMBL" id="MFC5888598.1"/>
    </source>
</evidence>
<proteinExistence type="predicted"/>
<dbReference type="Proteomes" id="UP001596067">
    <property type="component" value="Unassembled WGS sequence"/>
</dbReference>
<dbReference type="EMBL" id="JBHSOD010000042">
    <property type="protein sequence ID" value="MFC5888598.1"/>
    <property type="molecule type" value="Genomic_DNA"/>
</dbReference>